<reference evidence="3" key="1">
    <citation type="submission" date="2016-08" db="EMBL/GenBank/DDBJ databases">
        <title>Complete genome sequence of the organohalide-respiring Epsilonproteobacterium Sulfurospirillum halorespirans.</title>
        <authorList>
            <person name="Goris T."/>
            <person name="Zimmermann J."/>
            <person name="Schenz B."/>
            <person name="Lemos M."/>
            <person name="Hackermueller J."/>
            <person name="Diekert G."/>
        </authorList>
    </citation>
    <scope>NUCLEOTIDE SEQUENCE [LARGE SCALE GENOMIC DNA]</scope>
    <source>
        <strain>DSM 13726</strain>
        <strain evidence="3">PCE-M2</strain>
    </source>
</reference>
<evidence type="ECO:0000313" key="2">
    <source>
        <dbReference type="EMBL" id="AOO65549.1"/>
    </source>
</evidence>
<dbReference type="PANTHER" id="PTHR47642">
    <property type="entry name" value="ATP-DEPENDENT DNA HELICASE"/>
    <property type="match status" value="1"/>
</dbReference>
<dbReference type="RefSeq" id="WP_069478220.1">
    <property type="nucleotide sequence ID" value="NZ_CP017111.1"/>
</dbReference>
<name>A0A1D7TKM5_9BACT</name>
<feature type="domain" description="DNA helicase Pif1-like DEAD-box helicase" evidence="1">
    <location>
        <begin position="14"/>
        <end position="180"/>
    </location>
</feature>
<protein>
    <submittedName>
        <fullName evidence="2">Putative helicase</fullName>
    </submittedName>
</protein>
<dbReference type="EMBL" id="CP017111">
    <property type="protein sequence ID" value="AOO65549.1"/>
    <property type="molecule type" value="Genomic_DNA"/>
</dbReference>
<dbReference type="InterPro" id="IPR010285">
    <property type="entry name" value="DNA_helicase_pif1-like_DEAD"/>
</dbReference>
<keyword evidence="2" id="KW-0378">Hydrolase</keyword>
<dbReference type="InterPro" id="IPR051055">
    <property type="entry name" value="PIF1_helicase"/>
</dbReference>
<dbReference type="Pfam" id="PF05970">
    <property type="entry name" value="PIF1"/>
    <property type="match status" value="1"/>
</dbReference>
<dbReference type="GO" id="GO:0006281">
    <property type="term" value="P:DNA repair"/>
    <property type="evidence" value="ECO:0007669"/>
    <property type="project" value="InterPro"/>
</dbReference>
<keyword evidence="2" id="KW-0347">Helicase</keyword>
<keyword evidence="2" id="KW-0547">Nucleotide-binding</keyword>
<dbReference type="AlphaFoldDB" id="A0A1D7TKM5"/>
<dbReference type="SUPFAM" id="SSF52540">
    <property type="entry name" value="P-loop containing nucleoside triphosphate hydrolases"/>
    <property type="match status" value="2"/>
</dbReference>
<evidence type="ECO:0000313" key="3">
    <source>
        <dbReference type="Proteomes" id="UP000094609"/>
    </source>
</evidence>
<gene>
    <name evidence="2" type="ORF">SHALO_1778</name>
</gene>
<organism evidence="2 3">
    <name type="scientific">Sulfurospirillum halorespirans DSM 13726</name>
    <dbReference type="NCBI Taxonomy" id="1193502"/>
    <lineage>
        <taxon>Bacteria</taxon>
        <taxon>Pseudomonadati</taxon>
        <taxon>Campylobacterota</taxon>
        <taxon>Epsilonproteobacteria</taxon>
        <taxon>Campylobacterales</taxon>
        <taxon>Sulfurospirillaceae</taxon>
        <taxon>Sulfurospirillum</taxon>
    </lineage>
</organism>
<sequence length="442" mass="50101">MNLAQKLIDILKKDNVLLTGGAGVGKSYLVGEIVTELRKVGKQIVVLGSTGVSAVNVGGQTLHSFFAFGICTHLDELTRHDRYTKARLVEIKKVLTRCDLLVIDEISMVSADLLDMIYYRLRNAGFEGSVLFVGDFFQLPPVSKGKENSLWGGFEYAFESSSWNTFEPVVVELTITKRTHDVLFFSHLGKIRRGILDGDTLEYLEALRTNVGVWDDDPTVLFGRNKEAEMLNIQKLAQIESEPIVLKAKEKVHEQSLHVNKIEGWKNALPIPVDLTLKVGAKVLFCTNKWGKYYNGERGIIKAIDENEVIVEKAGELVKVERQEYTLHENVVMEGEVKEKPLVSIEQFPLKLAYAITIHKSQGMSIDSLVCNINNIFEKSQFYVAISRARYPKQLLLDYHYQRFFEHLTRCVQVSPKVGEFYQKSDILKIEEVKSDSLFGDF</sequence>
<keyword evidence="2" id="KW-0067">ATP-binding</keyword>
<dbReference type="InterPro" id="IPR027417">
    <property type="entry name" value="P-loop_NTPase"/>
</dbReference>
<keyword evidence="3" id="KW-1185">Reference proteome</keyword>
<proteinExistence type="predicted"/>
<dbReference type="PANTHER" id="PTHR47642:SF5">
    <property type="entry name" value="ATP-DEPENDENT DNA HELICASE"/>
    <property type="match status" value="1"/>
</dbReference>
<accession>A0A1D7TKM5</accession>
<dbReference type="PATRIC" id="fig|1193502.14.peg.1805"/>
<dbReference type="CDD" id="cd18809">
    <property type="entry name" value="SF1_C_RecD"/>
    <property type="match status" value="1"/>
</dbReference>
<dbReference type="Proteomes" id="UP000094609">
    <property type="component" value="Chromosome"/>
</dbReference>
<dbReference type="GO" id="GO:0000723">
    <property type="term" value="P:telomere maintenance"/>
    <property type="evidence" value="ECO:0007669"/>
    <property type="project" value="InterPro"/>
</dbReference>
<evidence type="ECO:0000259" key="1">
    <source>
        <dbReference type="Pfam" id="PF05970"/>
    </source>
</evidence>
<dbReference type="Gene3D" id="3.40.50.300">
    <property type="entry name" value="P-loop containing nucleotide triphosphate hydrolases"/>
    <property type="match status" value="2"/>
</dbReference>
<dbReference type="STRING" id="1193502.SHALO_1778"/>
<dbReference type="KEGG" id="shal:SHALO_1778"/>
<dbReference type="GO" id="GO:0003678">
    <property type="term" value="F:DNA helicase activity"/>
    <property type="evidence" value="ECO:0007669"/>
    <property type="project" value="InterPro"/>
</dbReference>